<gene>
    <name evidence="8" type="ORF">EMLJLAPB_00848</name>
    <name evidence="7" type="ORF">LAKADJCE_00576</name>
</gene>
<feature type="transmembrane region" description="Helical" evidence="6">
    <location>
        <begin position="7"/>
        <end position="26"/>
    </location>
</feature>
<dbReference type="Proteomes" id="UP000634805">
    <property type="component" value="Unassembled WGS sequence"/>
</dbReference>
<dbReference type="InterPro" id="IPR002758">
    <property type="entry name" value="Cation_antiport_E"/>
</dbReference>
<evidence type="ECO:0000256" key="3">
    <source>
        <dbReference type="ARBA" id="ARBA00022692"/>
    </source>
</evidence>
<sequence length="163" mass="18127">MKGKGFGILVTFCMMFLFWLLLSGIFDTLHLTAGLICSAIVALISHDMIIKGDEEKILSKSFKLAIYIPWELWQIVLANLDVAYRVLHPKMPIDPLIIEFDTTLRSDLALVTLANSITLTPGTITIGITNGRFCVHAIAKEPAEALTVDGTMQQKVADVYMEW</sequence>
<organism evidence="8 9">
    <name type="scientific">Candidatus Argoarchaeum ethanivorans</name>
    <dbReference type="NCBI Taxonomy" id="2608793"/>
    <lineage>
        <taxon>Archaea</taxon>
        <taxon>Methanobacteriati</taxon>
        <taxon>Methanobacteriota</taxon>
        <taxon>Stenosarchaea group</taxon>
        <taxon>Methanomicrobia</taxon>
        <taxon>Methanosarcinales</taxon>
        <taxon>Methanosarcinales incertae sedis</taxon>
        <taxon>GOM Arc I cluster</taxon>
        <taxon>Candidatus Argoarchaeum</taxon>
    </lineage>
</organism>
<evidence type="ECO:0000256" key="5">
    <source>
        <dbReference type="ARBA" id="ARBA00023136"/>
    </source>
</evidence>
<name>A0A811TFV3_9EURY</name>
<keyword evidence="5 6" id="KW-0472">Membrane</keyword>
<comment type="caution">
    <text evidence="8">The sequence shown here is derived from an EMBL/GenBank/DDBJ whole genome shotgun (WGS) entry which is preliminary data.</text>
</comment>
<evidence type="ECO:0000256" key="1">
    <source>
        <dbReference type="ARBA" id="ARBA00004651"/>
    </source>
</evidence>
<dbReference type="AlphaFoldDB" id="A0A811TFV3"/>
<comment type="subcellular location">
    <subcellularLocation>
        <location evidence="1">Cell membrane</location>
        <topology evidence="1">Multi-pass membrane protein</topology>
    </subcellularLocation>
</comment>
<keyword evidence="3 6" id="KW-0812">Transmembrane</keyword>
<evidence type="ECO:0000313" key="9">
    <source>
        <dbReference type="Proteomes" id="UP000634805"/>
    </source>
</evidence>
<dbReference type="PANTHER" id="PTHR34584:SF1">
    <property type="entry name" value="NA(+)_H(+) ANTIPORTER SUBUNIT E1"/>
    <property type="match status" value="1"/>
</dbReference>
<dbReference type="EMBL" id="CAJHIR010000031">
    <property type="protein sequence ID" value="CAD6493759.1"/>
    <property type="molecule type" value="Genomic_DNA"/>
</dbReference>
<evidence type="ECO:0000256" key="4">
    <source>
        <dbReference type="ARBA" id="ARBA00022989"/>
    </source>
</evidence>
<dbReference type="Pfam" id="PF01899">
    <property type="entry name" value="MNHE"/>
    <property type="match status" value="1"/>
</dbReference>
<proteinExistence type="predicted"/>
<dbReference type="GO" id="GO:0008324">
    <property type="term" value="F:monoatomic cation transmembrane transporter activity"/>
    <property type="evidence" value="ECO:0007669"/>
    <property type="project" value="InterPro"/>
</dbReference>
<evidence type="ECO:0000256" key="6">
    <source>
        <dbReference type="SAM" id="Phobius"/>
    </source>
</evidence>
<keyword evidence="4 6" id="KW-1133">Transmembrane helix</keyword>
<protein>
    <submittedName>
        <fullName evidence="8">Na+/H+ ion antiporter subunit</fullName>
    </submittedName>
</protein>
<dbReference type="EMBL" id="CAJHIS010000025">
    <property type="protein sequence ID" value="CAD6494592.1"/>
    <property type="molecule type" value="Genomic_DNA"/>
</dbReference>
<evidence type="ECO:0000313" key="8">
    <source>
        <dbReference type="EMBL" id="CAD6494592.1"/>
    </source>
</evidence>
<accession>A0A811TFV3</accession>
<reference evidence="8" key="1">
    <citation type="submission" date="2020-10" db="EMBL/GenBank/DDBJ databases">
        <authorList>
            <person name="Hahn C.J."/>
            <person name="Laso-Perez R."/>
            <person name="Vulcano F."/>
            <person name="Vaziourakis K.-M."/>
            <person name="Stokke R."/>
            <person name="Steen I.H."/>
            <person name="Teske A."/>
            <person name="Boetius A."/>
            <person name="Liebeke M."/>
            <person name="Amann R."/>
            <person name="Knittel K."/>
        </authorList>
    </citation>
    <scope>NUCLEOTIDE SEQUENCE</scope>
    <source>
        <strain evidence="8">Gfbio:e3339647-f889-4370-9287-4fb5cb688e4c:AG392D22_GoMArc1</strain>
        <strain evidence="7">Gfbio:e3339647-f889-4370-9287-4fb5cb688e4c:AG392J18_GoMArc1</strain>
    </source>
</reference>
<dbReference type="GO" id="GO:0005886">
    <property type="term" value="C:plasma membrane"/>
    <property type="evidence" value="ECO:0007669"/>
    <property type="project" value="UniProtKB-SubCell"/>
</dbReference>
<evidence type="ECO:0000256" key="2">
    <source>
        <dbReference type="ARBA" id="ARBA00022475"/>
    </source>
</evidence>
<keyword evidence="2" id="KW-1003">Cell membrane</keyword>
<dbReference type="PANTHER" id="PTHR34584">
    <property type="entry name" value="NA(+)/H(+) ANTIPORTER SUBUNIT E1"/>
    <property type="match status" value="1"/>
</dbReference>
<evidence type="ECO:0000313" key="7">
    <source>
        <dbReference type="EMBL" id="CAD6493759.1"/>
    </source>
</evidence>
<dbReference type="PIRSF" id="PIRSF019239">
    <property type="entry name" value="MrpE"/>
    <property type="match status" value="1"/>
</dbReference>
<dbReference type="Proteomes" id="UP000612009">
    <property type="component" value="Unassembled WGS sequence"/>
</dbReference>